<dbReference type="SUPFAM" id="SSF53335">
    <property type="entry name" value="S-adenosyl-L-methionine-dependent methyltransferases"/>
    <property type="match status" value="1"/>
</dbReference>
<gene>
    <name evidence="5" type="ORF">Q8791_29620</name>
</gene>
<evidence type="ECO:0000313" key="6">
    <source>
        <dbReference type="Proteomes" id="UP001356095"/>
    </source>
</evidence>
<evidence type="ECO:0000256" key="1">
    <source>
        <dbReference type="ARBA" id="ARBA00022603"/>
    </source>
</evidence>
<proteinExistence type="predicted"/>
<dbReference type="EMBL" id="JAUZMY010000048">
    <property type="protein sequence ID" value="MEE2041391.1"/>
    <property type="molecule type" value="Genomic_DNA"/>
</dbReference>
<reference evidence="5 6" key="1">
    <citation type="submission" date="2023-08" db="EMBL/GenBank/DDBJ databases">
        <authorList>
            <person name="Girao M."/>
            <person name="Carvalho M.F."/>
        </authorList>
    </citation>
    <scope>NUCLEOTIDE SEQUENCE [LARGE SCALE GENOMIC DNA]</scope>
    <source>
        <strain evidence="5 6">CT-R113</strain>
    </source>
</reference>
<keyword evidence="2 5" id="KW-0808">Transferase</keyword>
<keyword evidence="1 5" id="KW-0489">Methyltransferase</keyword>
<dbReference type="RefSeq" id="WP_330095150.1">
    <property type="nucleotide sequence ID" value="NZ_JAUZMY010000048.1"/>
</dbReference>
<dbReference type="PANTHER" id="PTHR43464">
    <property type="entry name" value="METHYLTRANSFERASE"/>
    <property type="match status" value="1"/>
</dbReference>
<dbReference type="Proteomes" id="UP001356095">
    <property type="component" value="Unassembled WGS sequence"/>
</dbReference>
<sequence>MAQFDAFGTIYDDFAQTPFRRYLELPSIAGAVGEAAGLSVLDLGCGTGLHSRTLARSGAARVVGTDVSPGMLEHARGAERDRPLGISYVQAPLADEFAGLFDLVLSVYVMPYATDRGALDALCAQAFTALKPGGRLIALPANPDLSTRPGYYSPYGFGLTFQDPLADASRIVLHMGSEEIAARFWTRHTLDRALSDAGFDAVRSVPHRVAPAGEQALGVEFWRPYLDRPHAVILEAGRPEALSRQG</sequence>
<name>A0ABU7KGM4_9ACTN</name>
<dbReference type="Gene3D" id="3.40.50.150">
    <property type="entry name" value="Vaccinia Virus protein VP39"/>
    <property type="match status" value="1"/>
</dbReference>
<comment type="caution">
    <text evidence="5">The sequence shown here is derived from an EMBL/GenBank/DDBJ whole genome shotgun (WGS) entry which is preliminary data.</text>
</comment>
<feature type="domain" description="Methyltransferase" evidence="4">
    <location>
        <begin position="40"/>
        <end position="134"/>
    </location>
</feature>
<keyword evidence="6" id="KW-1185">Reference proteome</keyword>
<dbReference type="GO" id="GO:0008168">
    <property type="term" value="F:methyltransferase activity"/>
    <property type="evidence" value="ECO:0007669"/>
    <property type="project" value="UniProtKB-KW"/>
</dbReference>
<accession>A0ABU7KGM4</accession>
<evidence type="ECO:0000256" key="2">
    <source>
        <dbReference type="ARBA" id="ARBA00022679"/>
    </source>
</evidence>
<dbReference type="InterPro" id="IPR029063">
    <property type="entry name" value="SAM-dependent_MTases_sf"/>
</dbReference>
<dbReference type="CDD" id="cd02440">
    <property type="entry name" value="AdoMet_MTases"/>
    <property type="match status" value="1"/>
</dbReference>
<organism evidence="5 6">
    <name type="scientific">Nocardiopsis codii</name>
    <dbReference type="NCBI Taxonomy" id="3065942"/>
    <lineage>
        <taxon>Bacteria</taxon>
        <taxon>Bacillati</taxon>
        <taxon>Actinomycetota</taxon>
        <taxon>Actinomycetes</taxon>
        <taxon>Streptosporangiales</taxon>
        <taxon>Nocardiopsidaceae</taxon>
        <taxon>Nocardiopsis</taxon>
    </lineage>
</organism>
<evidence type="ECO:0000313" key="5">
    <source>
        <dbReference type="EMBL" id="MEE2041391.1"/>
    </source>
</evidence>
<evidence type="ECO:0000256" key="3">
    <source>
        <dbReference type="ARBA" id="ARBA00022691"/>
    </source>
</evidence>
<evidence type="ECO:0000259" key="4">
    <source>
        <dbReference type="Pfam" id="PF13649"/>
    </source>
</evidence>
<protein>
    <submittedName>
        <fullName evidence="5">Class I SAM-dependent methyltransferase</fullName>
        <ecNumber evidence="5">2.1.1.-</ecNumber>
    </submittedName>
</protein>
<keyword evidence="3" id="KW-0949">S-adenosyl-L-methionine</keyword>
<dbReference type="GO" id="GO:0032259">
    <property type="term" value="P:methylation"/>
    <property type="evidence" value="ECO:0007669"/>
    <property type="project" value="UniProtKB-KW"/>
</dbReference>
<dbReference type="InterPro" id="IPR041698">
    <property type="entry name" value="Methyltransf_25"/>
</dbReference>
<dbReference type="EC" id="2.1.1.-" evidence="5"/>
<dbReference type="Pfam" id="PF13649">
    <property type="entry name" value="Methyltransf_25"/>
    <property type="match status" value="1"/>
</dbReference>
<dbReference type="PANTHER" id="PTHR43464:SF19">
    <property type="entry name" value="UBIQUINONE BIOSYNTHESIS O-METHYLTRANSFERASE, MITOCHONDRIAL"/>
    <property type="match status" value="1"/>
</dbReference>